<proteinExistence type="predicted"/>
<accession>B1VZC3</accession>
<dbReference type="HOGENOM" id="CLU_079903_1_0_11"/>
<dbReference type="InterPro" id="IPR000551">
    <property type="entry name" value="MerR-type_HTH_dom"/>
</dbReference>
<evidence type="ECO:0000256" key="1">
    <source>
        <dbReference type="ARBA" id="ARBA00023125"/>
    </source>
</evidence>
<keyword evidence="1" id="KW-0238">DNA-binding</keyword>
<organism evidence="3 4">
    <name type="scientific">Streptomyces griseus subsp. griseus (strain JCM 4626 / CBS 651.72 / NBRC 13350 / KCC S-0626 / ISP 5235)</name>
    <dbReference type="NCBI Taxonomy" id="455632"/>
    <lineage>
        <taxon>Bacteria</taxon>
        <taxon>Bacillati</taxon>
        <taxon>Actinomycetota</taxon>
        <taxon>Actinomycetes</taxon>
        <taxon>Kitasatosporales</taxon>
        <taxon>Streptomycetaceae</taxon>
        <taxon>Streptomyces</taxon>
    </lineage>
</organism>
<dbReference type="GO" id="GO:0003700">
    <property type="term" value="F:DNA-binding transcription factor activity"/>
    <property type="evidence" value="ECO:0007669"/>
    <property type="project" value="InterPro"/>
</dbReference>
<sequence>MRIGEIAALVGVTSRAVRHYHHIGLLPEPARQANGYRAYTVRDAVLLARIRRLTEIGLSLEEVRDVLADDAGRELTEVLGELDADLARQERELHERRRVLAALLEAPLTPDGPLSPALAALLEQAPATASPAAAKDREHLALLDAAAGGAGAEVYAALRPLAEDPGVLTLYERLDELAGAGPDDPRVAPLAAELVAAVPDGVLAVIPDGEPSPTGFGRVLLDDYPPAQREVVRRVMAALAERVRTRAGGGTP</sequence>
<dbReference type="CDD" id="cd00592">
    <property type="entry name" value="HTH_MerR-like"/>
    <property type="match status" value="1"/>
</dbReference>
<dbReference type="SMART" id="SM00422">
    <property type="entry name" value="HTH_MERR"/>
    <property type="match status" value="1"/>
</dbReference>
<dbReference type="PROSITE" id="PS50937">
    <property type="entry name" value="HTH_MERR_2"/>
    <property type="match status" value="1"/>
</dbReference>
<name>B1VZC3_STRGG</name>
<dbReference type="PANTHER" id="PTHR30204">
    <property type="entry name" value="REDOX-CYCLING DRUG-SENSING TRANSCRIPTIONAL ACTIVATOR SOXR"/>
    <property type="match status" value="1"/>
</dbReference>
<dbReference type="RefSeq" id="WP_012381171.1">
    <property type="nucleotide sequence ID" value="NC_010572.1"/>
</dbReference>
<gene>
    <name evidence="3" type="ordered locus">SGR_5219</name>
</gene>
<dbReference type="eggNOG" id="COG0789">
    <property type="taxonomic scope" value="Bacteria"/>
</dbReference>
<evidence type="ECO:0000259" key="2">
    <source>
        <dbReference type="PROSITE" id="PS50937"/>
    </source>
</evidence>
<feature type="domain" description="HTH merR-type" evidence="2">
    <location>
        <begin position="1"/>
        <end position="69"/>
    </location>
</feature>
<dbReference type="PATRIC" id="fig|455632.4.peg.5347"/>
<dbReference type="GO" id="GO:0003677">
    <property type="term" value="F:DNA binding"/>
    <property type="evidence" value="ECO:0007669"/>
    <property type="project" value="UniProtKB-KW"/>
</dbReference>
<reference evidence="4" key="1">
    <citation type="journal article" date="2008" name="J. Bacteriol.">
        <title>Genome sequence of the streptomycin-producing microorganism Streptomyces griseus IFO 13350.</title>
        <authorList>
            <person name="Ohnishi Y."/>
            <person name="Ishikawa J."/>
            <person name="Hara H."/>
            <person name="Suzuki H."/>
            <person name="Ikenoya M."/>
            <person name="Ikeda H."/>
            <person name="Yamashita A."/>
            <person name="Hattori M."/>
            <person name="Horinouchi S."/>
        </authorList>
    </citation>
    <scope>NUCLEOTIDE SEQUENCE [LARGE SCALE GENOMIC DNA]</scope>
    <source>
        <strain evidence="4">JCM 4626 / NBRC 13350</strain>
    </source>
</reference>
<dbReference type="EMBL" id="AP009493">
    <property type="protein sequence ID" value="BAG22048.1"/>
    <property type="molecule type" value="Genomic_DNA"/>
</dbReference>
<dbReference type="PANTHER" id="PTHR30204:SF93">
    <property type="entry name" value="HTH MERR-TYPE DOMAIN-CONTAINING PROTEIN"/>
    <property type="match status" value="1"/>
</dbReference>
<dbReference type="Proteomes" id="UP000001685">
    <property type="component" value="Chromosome"/>
</dbReference>
<dbReference type="Pfam" id="PF13411">
    <property type="entry name" value="MerR_1"/>
    <property type="match status" value="1"/>
</dbReference>
<dbReference type="InterPro" id="IPR047057">
    <property type="entry name" value="MerR_fam"/>
</dbReference>
<dbReference type="SUPFAM" id="SSF46955">
    <property type="entry name" value="Putative DNA-binding domain"/>
    <property type="match status" value="1"/>
</dbReference>
<protein>
    <submittedName>
        <fullName evidence="3">MerR-family transcriptional regulator</fullName>
    </submittedName>
</protein>
<evidence type="ECO:0000313" key="3">
    <source>
        <dbReference type="EMBL" id="BAG22048.1"/>
    </source>
</evidence>
<dbReference type="InterPro" id="IPR009061">
    <property type="entry name" value="DNA-bd_dom_put_sf"/>
</dbReference>
<evidence type="ECO:0000313" key="4">
    <source>
        <dbReference type="Proteomes" id="UP000001685"/>
    </source>
</evidence>
<dbReference type="Gene3D" id="1.10.1660.10">
    <property type="match status" value="1"/>
</dbReference>
<dbReference type="KEGG" id="sgr:SGR_5219"/>
<dbReference type="AlphaFoldDB" id="B1VZC3"/>